<keyword evidence="4" id="KW-0238">DNA-binding</keyword>
<evidence type="ECO:0000256" key="2">
    <source>
        <dbReference type="ARBA" id="ARBA00023012"/>
    </source>
</evidence>
<proteinExistence type="predicted"/>
<dbReference type="InterPro" id="IPR039420">
    <property type="entry name" value="WalR-like"/>
</dbReference>
<organism evidence="8 9">
    <name type="scientific">Shimia sagamensis</name>
    <dbReference type="NCBI Taxonomy" id="1566352"/>
    <lineage>
        <taxon>Bacteria</taxon>
        <taxon>Pseudomonadati</taxon>
        <taxon>Pseudomonadota</taxon>
        <taxon>Alphaproteobacteria</taxon>
        <taxon>Rhodobacterales</taxon>
        <taxon>Roseobacteraceae</taxon>
    </lineage>
</organism>
<feature type="domain" description="Response regulatory" evidence="7">
    <location>
        <begin position="2"/>
        <end position="121"/>
    </location>
</feature>
<keyword evidence="3" id="KW-0805">Transcription regulation</keyword>
<evidence type="ECO:0000259" key="7">
    <source>
        <dbReference type="PROSITE" id="PS50110"/>
    </source>
</evidence>
<dbReference type="RefSeq" id="WP_283425409.1">
    <property type="nucleotide sequence ID" value="NZ_FXTY01000002.1"/>
</dbReference>
<evidence type="ECO:0000256" key="1">
    <source>
        <dbReference type="ARBA" id="ARBA00022553"/>
    </source>
</evidence>
<evidence type="ECO:0000256" key="4">
    <source>
        <dbReference type="ARBA" id="ARBA00023125"/>
    </source>
</evidence>
<dbReference type="Pfam" id="PF00072">
    <property type="entry name" value="Response_reg"/>
    <property type="match status" value="1"/>
</dbReference>
<dbReference type="PANTHER" id="PTHR48111:SF1">
    <property type="entry name" value="TWO-COMPONENT RESPONSE REGULATOR ORR33"/>
    <property type="match status" value="1"/>
</dbReference>
<evidence type="ECO:0000313" key="9">
    <source>
        <dbReference type="Proteomes" id="UP001157961"/>
    </source>
</evidence>
<keyword evidence="5" id="KW-0804">Transcription</keyword>
<dbReference type="SUPFAM" id="SSF52172">
    <property type="entry name" value="CheY-like"/>
    <property type="match status" value="1"/>
</dbReference>
<evidence type="ECO:0000256" key="6">
    <source>
        <dbReference type="PROSITE-ProRule" id="PRU00169"/>
    </source>
</evidence>
<accession>A0ABY1NQE1</accession>
<dbReference type="Proteomes" id="UP001157961">
    <property type="component" value="Unassembled WGS sequence"/>
</dbReference>
<sequence>MKILAVDDDEHICELLSEAVAAKTDHTIVTVASGPEAIRAIAKAKIPFDCFILDVQMPIMDGITLAKKIRKTKPYTRTPILMLTAMSQKKYVDAAFEAGATDYVTKPFDFLELFTRISIAERQIADHKELISTVSEMASLKKELIFNTDHSLSEPIELTGVTQLVGCMAFDAHVLAMPRRQRMRTRAFGIKISTIENAYKTLSAVAFRHMLTDIGSELLSVMAHTDTQVTYKGDGVFVGTLPRSAGYSAPRLEAELNSRLDYVPSTQVDGLDNEVCFGEAVALRTLTSGGALYALQKAVTNVHTRAQAPRRSGTDLRKTIRLHPASGFQTEQERRAYESLLHDALHEGCQTPQSAATFG</sequence>
<comment type="caution">
    <text evidence="8">The sequence shown here is derived from an EMBL/GenBank/DDBJ whole genome shotgun (WGS) entry which is preliminary data.</text>
</comment>
<dbReference type="InterPro" id="IPR001789">
    <property type="entry name" value="Sig_transdc_resp-reg_receiver"/>
</dbReference>
<dbReference type="EMBL" id="FXTY01000002">
    <property type="protein sequence ID" value="SMP14543.1"/>
    <property type="molecule type" value="Genomic_DNA"/>
</dbReference>
<dbReference type="Gene3D" id="3.40.50.2300">
    <property type="match status" value="1"/>
</dbReference>
<dbReference type="CDD" id="cd17574">
    <property type="entry name" value="REC_OmpR"/>
    <property type="match status" value="1"/>
</dbReference>
<dbReference type="SMART" id="SM00448">
    <property type="entry name" value="REC"/>
    <property type="match status" value="1"/>
</dbReference>
<keyword evidence="9" id="KW-1185">Reference proteome</keyword>
<dbReference type="InterPro" id="IPR011006">
    <property type="entry name" value="CheY-like_superfamily"/>
</dbReference>
<keyword evidence="2" id="KW-0902">Two-component regulatory system</keyword>
<gene>
    <name evidence="8" type="ORF">SAMN06265373_102691</name>
</gene>
<name>A0ABY1NQE1_9RHOB</name>
<dbReference type="PROSITE" id="PS50110">
    <property type="entry name" value="RESPONSE_REGULATORY"/>
    <property type="match status" value="1"/>
</dbReference>
<dbReference type="PANTHER" id="PTHR48111">
    <property type="entry name" value="REGULATOR OF RPOS"/>
    <property type="match status" value="1"/>
</dbReference>
<feature type="modified residue" description="4-aspartylphosphate" evidence="6">
    <location>
        <position position="54"/>
    </location>
</feature>
<keyword evidence="1 6" id="KW-0597">Phosphoprotein</keyword>
<evidence type="ECO:0000256" key="3">
    <source>
        <dbReference type="ARBA" id="ARBA00023015"/>
    </source>
</evidence>
<protein>
    <submittedName>
        <fullName evidence="8">Response regulator receiver domain-containing protein</fullName>
    </submittedName>
</protein>
<evidence type="ECO:0000256" key="5">
    <source>
        <dbReference type="ARBA" id="ARBA00023163"/>
    </source>
</evidence>
<reference evidence="8 9" key="1">
    <citation type="submission" date="2017-05" db="EMBL/GenBank/DDBJ databases">
        <authorList>
            <person name="Varghese N."/>
            <person name="Submissions S."/>
        </authorList>
    </citation>
    <scope>NUCLEOTIDE SEQUENCE [LARGE SCALE GENOMIC DNA]</scope>
    <source>
        <strain evidence="8 9">DSM 29734</strain>
    </source>
</reference>
<evidence type="ECO:0000313" key="8">
    <source>
        <dbReference type="EMBL" id="SMP14543.1"/>
    </source>
</evidence>